<gene>
    <name evidence="3" type="ORF">CLO192961_LOCUS239618</name>
</gene>
<organism evidence="3 4">
    <name type="scientific">Bionectria ochroleuca</name>
    <name type="common">Gliocladium roseum</name>
    <dbReference type="NCBI Taxonomy" id="29856"/>
    <lineage>
        <taxon>Eukaryota</taxon>
        <taxon>Fungi</taxon>
        <taxon>Dikarya</taxon>
        <taxon>Ascomycota</taxon>
        <taxon>Pezizomycotina</taxon>
        <taxon>Sordariomycetes</taxon>
        <taxon>Hypocreomycetidae</taxon>
        <taxon>Hypocreales</taxon>
        <taxon>Bionectriaceae</taxon>
        <taxon>Clonostachys</taxon>
    </lineage>
</organism>
<protein>
    <recommendedName>
        <fullName evidence="2">Phosphoribulokinase/uridine kinase domain-containing protein</fullName>
    </recommendedName>
</protein>
<dbReference type="InterPro" id="IPR027417">
    <property type="entry name" value="P-loop_NTPase"/>
</dbReference>
<name>A0ABY6UBP8_BIOOC</name>
<reference evidence="3 4" key="1">
    <citation type="submission" date="2019-06" db="EMBL/GenBank/DDBJ databases">
        <authorList>
            <person name="Broberg M."/>
        </authorList>
    </citation>
    <scope>NUCLEOTIDE SEQUENCE [LARGE SCALE GENOMIC DNA]</scope>
</reference>
<dbReference type="InterPro" id="IPR006083">
    <property type="entry name" value="PRK/URK"/>
</dbReference>
<evidence type="ECO:0000259" key="2">
    <source>
        <dbReference type="Pfam" id="PF00485"/>
    </source>
</evidence>
<feature type="non-terminal residue" evidence="3">
    <location>
        <position position="1"/>
    </location>
</feature>
<sequence length="215" mass="24641">DSFYKPLSPRGQQLAFENKYDFDCPDAFDFDLLVQVLQKSKDGFDSRSRPPNWSPIGLPNTDERGNQKAEIPVYSFEKHQRLDETNVMDPPQVLVLEGLSILYEPRVLALLNLKVGENTLHFLFILSLRSRVLTGGGGKIFADADAEVYLARRIRRDVIHRGRDVEGILAQWLRFVKPNYGLFVQNQRVRAGQFQLAEGSTYESTDLKRYNYTLG</sequence>
<comment type="caution">
    <text evidence="3">The sequence shown here is derived from an EMBL/GenBank/DDBJ whole genome shotgun (WGS) entry which is preliminary data.</text>
</comment>
<dbReference type="Gene3D" id="3.40.50.300">
    <property type="entry name" value="P-loop containing nucleotide triphosphate hydrolases"/>
    <property type="match status" value="1"/>
</dbReference>
<feature type="domain" description="Phosphoribulokinase/uridine kinase" evidence="2">
    <location>
        <begin position="139"/>
        <end position="190"/>
    </location>
</feature>
<dbReference type="PANTHER" id="PTHR10285">
    <property type="entry name" value="URIDINE KINASE"/>
    <property type="match status" value="1"/>
</dbReference>
<dbReference type="Proteomes" id="UP000766486">
    <property type="component" value="Unassembled WGS sequence"/>
</dbReference>
<feature type="region of interest" description="Disordered" evidence="1">
    <location>
        <begin position="42"/>
        <end position="65"/>
    </location>
</feature>
<dbReference type="Pfam" id="PF00485">
    <property type="entry name" value="PRK"/>
    <property type="match status" value="3"/>
</dbReference>
<dbReference type="SUPFAM" id="SSF52540">
    <property type="entry name" value="P-loop containing nucleoside triphosphate hydrolases"/>
    <property type="match status" value="1"/>
</dbReference>
<evidence type="ECO:0000313" key="4">
    <source>
        <dbReference type="Proteomes" id="UP000766486"/>
    </source>
</evidence>
<dbReference type="EMBL" id="CABFNS010000787">
    <property type="protein sequence ID" value="VUC28535.1"/>
    <property type="molecule type" value="Genomic_DNA"/>
</dbReference>
<feature type="domain" description="Phosphoribulokinase/uridine kinase" evidence="2">
    <location>
        <begin position="67"/>
        <end position="116"/>
    </location>
</feature>
<accession>A0ABY6UBP8</accession>
<keyword evidence="4" id="KW-1185">Reference proteome</keyword>
<feature type="domain" description="Phosphoribulokinase/uridine kinase" evidence="2">
    <location>
        <begin position="1"/>
        <end position="48"/>
    </location>
</feature>
<evidence type="ECO:0000256" key="1">
    <source>
        <dbReference type="SAM" id="MobiDB-lite"/>
    </source>
</evidence>
<evidence type="ECO:0000313" key="3">
    <source>
        <dbReference type="EMBL" id="VUC28535.1"/>
    </source>
</evidence>
<proteinExistence type="predicted"/>